<dbReference type="PANTHER" id="PTHR33608:SF6">
    <property type="entry name" value="BLL2464 PROTEIN"/>
    <property type="match status" value="1"/>
</dbReference>
<dbReference type="Pfam" id="PF01882">
    <property type="entry name" value="DUF58"/>
    <property type="match status" value="1"/>
</dbReference>
<dbReference type="Proteomes" id="UP000198461">
    <property type="component" value="Unassembled WGS sequence"/>
</dbReference>
<dbReference type="InterPro" id="IPR002881">
    <property type="entry name" value="DUF58"/>
</dbReference>
<organism evidence="2 3">
    <name type="scientific">Sulfurivirga caldicuralii</name>
    <dbReference type="NCBI Taxonomy" id="364032"/>
    <lineage>
        <taxon>Bacteria</taxon>
        <taxon>Pseudomonadati</taxon>
        <taxon>Pseudomonadota</taxon>
        <taxon>Gammaproteobacteria</taxon>
        <taxon>Thiotrichales</taxon>
        <taxon>Piscirickettsiaceae</taxon>
        <taxon>Sulfurivirga</taxon>
    </lineage>
</organism>
<reference evidence="2 3" key="1">
    <citation type="submission" date="2016-11" db="EMBL/GenBank/DDBJ databases">
        <authorList>
            <person name="Jaros S."/>
            <person name="Januszkiewicz K."/>
            <person name="Wedrychowicz H."/>
        </authorList>
    </citation>
    <scope>NUCLEOTIDE SEQUENCE [LARGE SCALE GENOMIC DNA]</scope>
    <source>
        <strain evidence="2 3">DSM 17737</strain>
    </source>
</reference>
<evidence type="ECO:0000259" key="1">
    <source>
        <dbReference type="Pfam" id="PF01882"/>
    </source>
</evidence>
<dbReference type="PANTHER" id="PTHR33608">
    <property type="entry name" value="BLL2464 PROTEIN"/>
    <property type="match status" value="1"/>
</dbReference>
<keyword evidence="3" id="KW-1185">Reference proteome</keyword>
<gene>
    <name evidence="2" type="ORF">SAMN05443662_1668</name>
</gene>
<sequence length="296" mass="32933">MNPATDSILSTDDLAQLSVECDQACPTLADALISLKQRLGPYASPYLGSGFEYQESRPYQPGDALKQLNWRYFARSGELFTRLYEQERQARLLLVVDQRQVMRFGTRVRLKVQQAVRLALGLVRLASAEGMAVQLLPLADHGALSPLLQGRTALDQAEALLNQPCPPGEPTPDDWEAVRLPVEQLPAGSLIVLIGDLMDLEANTARWFTEQAPYKATAAVWVQDQAEWQVPPGRYELHDLQGQTGAPVDAARAQGYAAWAQERFGAQQRQLAEQGMILYRLWGHARLHEFEVLSDG</sequence>
<feature type="domain" description="DUF58" evidence="1">
    <location>
        <begin position="55"/>
        <end position="253"/>
    </location>
</feature>
<dbReference type="AlphaFoldDB" id="A0A1N6HDH5"/>
<dbReference type="EMBL" id="FSRE01000004">
    <property type="protein sequence ID" value="SIO17888.1"/>
    <property type="molecule type" value="Genomic_DNA"/>
</dbReference>
<dbReference type="RefSeq" id="WP_074201936.1">
    <property type="nucleotide sequence ID" value="NZ_FSRE01000004.1"/>
</dbReference>
<dbReference type="OrthoDB" id="9776116at2"/>
<dbReference type="STRING" id="364032.SAMN05443662_1668"/>
<accession>A0A1N6HDH5</accession>
<name>A0A1N6HDH5_9GAMM</name>
<evidence type="ECO:0000313" key="2">
    <source>
        <dbReference type="EMBL" id="SIO17888.1"/>
    </source>
</evidence>
<protein>
    <recommendedName>
        <fullName evidence="1">DUF58 domain-containing protein</fullName>
    </recommendedName>
</protein>
<proteinExistence type="predicted"/>
<evidence type="ECO:0000313" key="3">
    <source>
        <dbReference type="Proteomes" id="UP000198461"/>
    </source>
</evidence>